<feature type="transmembrane region" description="Helical" evidence="1">
    <location>
        <begin position="218"/>
        <end position="237"/>
    </location>
</feature>
<proteinExistence type="predicted"/>
<dbReference type="AlphaFoldDB" id="I0ID48"/>
<dbReference type="KEGG" id="phm:PSMK_10270"/>
<organism evidence="2 3">
    <name type="scientific">Phycisphaera mikurensis (strain NBRC 102666 / KCTC 22515 / FYK2301M01)</name>
    <dbReference type="NCBI Taxonomy" id="1142394"/>
    <lineage>
        <taxon>Bacteria</taxon>
        <taxon>Pseudomonadati</taxon>
        <taxon>Planctomycetota</taxon>
        <taxon>Phycisphaerae</taxon>
        <taxon>Phycisphaerales</taxon>
        <taxon>Phycisphaeraceae</taxon>
        <taxon>Phycisphaera</taxon>
    </lineage>
</organism>
<feature type="transmembrane region" description="Helical" evidence="1">
    <location>
        <begin position="145"/>
        <end position="170"/>
    </location>
</feature>
<sequence>MSEAAAEAAGGERLGAPERRSGLVAAARANLGPGLALTAFAIAVLLGYELWPPMRAALQRLAGWRAEQPLPVALGFAALTTTLAGAVLPAAVQRLRPSAPSESPGAFLYLLLFWAVVGLQVDLLYRGLDGLLGDGRGPAIVAGKVFLDMFVYCPLWAMPETVAVYGFKDAGFSWSRFRRRHAGRGWYRREVFPLLCSCWAVWIPAVCVIYLLPLPLQLPMQNIVLAFWCLMLGLLAAPEPEDAA</sequence>
<evidence type="ECO:0000313" key="3">
    <source>
        <dbReference type="Proteomes" id="UP000007881"/>
    </source>
</evidence>
<dbReference type="STRING" id="1142394.PSMK_10270"/>
<dbReference type="Proteomes" id="UP000007881">
    <property type="component" value="Chromosome"/>
</dbReference>
<feature type="transmembrane region" description="Helical" evidence="1">
    <location>
        <begin position="71"/>
        <end position="92"/>
    </location>
</feature>
<dbReference type="HOGENOM" id="CLU_1239703_0_0_0"/>
<evidence type="ECO:0000313" key="2">
    <source>
        <dbReference type="EMBL" id="BAM03186.1"/>
    </source>
</evidence>
<protein>
    <submittedName>
        <fullName evidence="2">Uncharacterized protein</fullName>
    </submittedName>
</protein>
<evidence type="ECO:0000256" key="1">
    <source>
        <dbReference type="SAM" id="Phobius"/>
    </source>
</evidence>
<dbReference type="EMBL" id="AP012338">
    <property type="protein sequence ID" value="BAM03186.1"/>
    <property type="molecule type" value="Genomic_DNA"/>
</dbReference>
<feature type="transmembrane region" description="Helical" evidence="1">
    <location>
        <begin position="29"/>
        <end position="51"/>
    </location>
</feature>
<feature type="transmembrane region" description="Helical" evidence="1">
    <location>
        <begin position="191"/>
        <end position="212"/>
    </location>
</feature>
<keyword evidence="1" id="KW-0472">Membrane</keyword>
<name>I0ID48_PHYMF</name>
<gene>
    <name evidence="2" type="ordered locus">PSMK_10270</name>
</gene>
<accession>I0ID48</accession>
<feature type="transmembrane region" description="Helical" evidence="1">
    <location>
        <begin position="104"/>
        <end position="125"/>
    </location>
</feature>
<keyword evidence="1" id="KW-1133">Transmembrane helix</keyword>
<dbReference type="RefSeq" id="WP_014436405.1">
    <property type="nucleotide sequence ID" value="NC_017080.1"/>
</dbReference>
<keyword evidence="1" id="KW-0812">Transmembrane</keyword>
<keyword evidence="3" id="KW-1185">Reference proteome</keyword>
<dbReference type="eggNOG" id="ENOG5031H2B">
    <property type="taxonomic scope" value="Bacteria"/>
</dbReference>
<reference evidence="2 3" key="1">
    <citation type="submission" date="2012-02" db="EMBL/GenBank/DDBJ databases">
        <title>Complete genome sequence of Phycisphaera mikurensis NBRC 102666.</title>
        <authorList>
            <person name="Ankai A."/>
            <person name="Hosoyama A."/>
            <person name="Terui Y."/>
            <person name="Sekine M."/>
            <person name="Fukai R."/>
            <person name="Kato Y."/>
            <person name="Nakamura S."/>
            <person name="Yamada-Narita S."/>
            <person name="Kawakoshi A."/>
            <person name="Fukunaga Y."/>
            <person name="Yamazaki S."/>
            <person name="Fujita N."/>
        </authorList>
    </citation>
    <scope>NUCLEOTIDE SEQUENCE [LARGE SCALE GENOMIC DNA]</scope>
    <source>
        <strain evidence="3">NBRC 102666 / KCTC 22515 / FYK2301M01</strain>
    </source>
</reference>